<dbReference type="RefSeq" id="WP_109093480.1">
    <property type="nucleotide sequence ID" value="NZ_QETB01000003.1"/>
</dbReference>
<dbReference type="Gene3D" id="1.20.120.1220">
    <property type="match status" value="1"/>
</dbReference>
<keyword evidence="1" id="KW-1133">Transmembrane helix</keyword>
<evidence type="ECO:0000256" key="1">
    <source>
        <dbReference type="SAM" id="Phobius"/>
    </source>
</evidence>
<accession>A0A2V1K9P1</accession>
<dbReference type="InterPro" id="IPR000045">
    <property type="entry name" value="Prepilin_IV_endopep_pep"/>
</dbReference>
<comment type="caution">
    <text evidence="3">The sequence shown here is derived from an EMBL/GenBank/DDBJ whole genome shotgun (WGS) entry which is preliminary data.</text>
</comment>
<feature type="domain" description="Prepilin type IV endopeptidase peptidase" evidence="2">
    <location>
        <begin position="47"/>
        <end position="142"/>
    </location>
</feature>
<reference evidence="4" key="1">
    <citation type="submission" date="2018-05" db="EMBL/GenBank/DDBJ databases">
        <authorList>
            <person name="Li Y."/>
        </authorList>
    </citation>
    <scope>NUCLEOTIDE SEQUENCE [LARGE SCALE GENOMIC DNA]</scope>
    <source>
        <strain evidence="4">sk1b4</strain>
    </source>
</reference>
<feature type="transmembrane region" description="Helical" evidence="1">
    <location>
        <begin position="21"/>
        <end position="47"/>
    </location>
</feature>
<sequence length="178" mass="18495">MEFWGRERLLRGTLRPVQASILGLVWGSILFLASYFVSGAMCFSALAVAPLVVAAYVDSIRHLLPDPLLAVAACMVLFGGILDGRLGLESVLAAACGLVVGYAASLVTSLGRGDAKLLGVLGLWLGVDLVLALLIAVIGAGLWSGFLLLTRRATMATALPLGPWLVGGATCTFIGWPT</sequence>
<evidence type="ECO:0000313" key="4">
    <source>
        <dbReference type="Proteomes" id="UP000245283"/>
    </source>
</evidence>
<keyword evidence="1" id="KW-0472">Membrane</keyword>
<dbReference type="Proteomes" id="UP000245283">
    <property type="component" value="Unassembled WGS sequence"/>
</dbReference>
<gene>
    <name evidence="3" type="ORF">DD236_05975</name>
</gene>
<feature type="transmembrane region" description="Helical" evidence="1">
    <location>
        <begin position="91"/>
        <end position="111"/>
    </location>
</feature>
<proteinExistence type="predicted"/>
<organism evidence="3 4">
    <name type="scientific">Ancrocorticia populi</name>
    <dbReference type="NCBI Taxonomy" id="2175228"/>
    <lineage>
        <taxon>Bacteria</taxon>
        <taxon>Bacillati</taxon>
        <taxon>Actinomycetota</taxon>
        <taxon>Actinomycetes</taxon>
        <taxon>Actinomycetales</taxon>
        <taxon>Actinomycetaceae</taxon>
        <taxon>Ancrocorticia</taxon>
    </lineage>
</organism>
<evidence type="ECO:0000259" key="2">
    <source>
        <dbReference type="Pfam" id="PF01478"/>
    </source>
</evidence>
<dbReference type="Pfam" id="PF01478">
    <property type="entry name" value="Peptidase_A24"/>
    <property type="match status" value="1"/>
</dbReference>
<feature type="transmembrane region" description="Helical" evidence="1">
    <location>
        <begin position="123"/>
        <end position="149"/>
    </location>
</feature>
<name>A0A2V1K9P1_9ACTO</name>
<dbReference type="AlphaFoldDB" id="A0A2V1K9P1"/>
<feature type="transmembrane region" description="Helical" evidence="1">
    <location>
        <begin position="156"/>
        <end position="176"/>
    </location>
</feature>
<protein>
    <recommendedName>
        <fullName evidence="2">Prepilin type IV endopeptidase peptidase domain-containing protein</fullName>
    </recommendedName>
</protein>
<keyword evidence="1" id="KW-0812">Transmembrane</keyword>
<keyword evidence="4" id="KW-1185">Reference proteome</keyword>
<feature type="transmembrane region" description="Helical" evidence="1">
    <location>
        <begin position="67"/>
        <end position="84"/>
    </location>
</feature>
<evidence type="ECO:0000313" key="3">
    <source>
        <dbReference type="EMBL" id="PWF26407.1"/>
    </source>
</evidence>
<dbReference type="GO" id="GO:0004190">
    <property type="term" value="F:aspartic-type endopeptidase activity"/>
    <property type="evidence" value="ECO:0007669"/>
    <property type="project" value="InterPro"/>
</dbReference>
<dbReference type="GO" id="GO:0016020">
    <property type="term" value="C:membrane"/>
    <property type="evidence" value="ECO:0007669"/>
    <property type="project" value="InterPro"/>
</dbReference>
<dbReference type="EMBL" id="QETB01000003">
    <property type="protein sequence ID" value="PWF26407.1"/>
    <property type="molecule type" value="Genomic_DNA"/>
</dbReference>